<evidence type="ECO:0000313" key="1">
    <source>
        <dbReference type="EMBL" id="OOK75434.1"/>
    </source>
</evidence>
<protein>
    <submittedName>
        <fullName evidence="1">Uncharacterized protein</fullName>
    </submittedName>
</protein>
<comment type="caution">
    <text evidence="1">The sequence shown here is derived from an EMBL/GenBank/DDBJ whole genome shotgun (WGS) entry which is preliminary data.</text>
</comment>
<reference evidence="1 2" key="1">
    <citation type="submission" date="2017-02" db="EMBL/GenBank/DDBJ databases">
        <title>Complete genome sequences of Mycobacterium kansasii strains isolated from rhesus macaques.</title>
        <authorList>
            <person name="Panda A."/>
            <person name="Nagaraj S."/>
            <person name="Zhao X."/>
            <person name="Tettelin H."/>
            <person name="Detolla L.J."/>
        </authorList>
    </citation>
    <scope>NUCLEOTIDE SEQUENCE [LARGE SCALE GENOMIC DNA]</scope>
    <source>
        <strain evidence="1 2">11-3813</strain>
    </source>
</reference>
<name>A0A1V3X868_MYCKA</name>
<proteinExistence type="predicted"/>
<sequence length="41" mass="4872">MSRLGDMTSEVMDWDGAYREQGVFEGRHRGISVSRSRNWRR</sequence>
<dbReference type="Proteomes" id="UP000189229">
    <property type="component" value="Unassembled WGS sequence"/>
</dbReference>
<organism evidence="1 2">
    <name type="scientific">Mycobacterium kansasii</name>
    <dbReference type="NCBI Taxonomy" id="1768"/>
    <lineage>
        <taxon>Bacteria</taxon>
        <taxon>Bacillati</taxon>
        <taxon>Actinomycetota</taxon>
        <taxon>Actinomycetes</taxon>
        <taxon>Mycobacteriales</taxon>
        <taxon>Mycobacteriaceae</taxon>
        <taxon>Mycobacterium</taxon>
    </lineage>
</organism>
<gene>
    <name evidence="1" type="ORF">BZL30_3531</name>
</gene>
<dbReference type="EMBL" id="MVBM01000003">
    <property type="protein sequence ID" value="OOK75434.1"/>
    <property type="molecule type" value="Genomic_DNA"/>
</dbReference>
<dbReference type="AlphaFoldDB" id="A0A1V3X868"/>
<accession>A0A1V3X868</accession>
<evidence type="ECO:0000313" key="2">
    <source>
        <dbReference type="Proteomes" id="UP000189229"/>
    </source>
</evidence>